<gene>
    <name evidence="4" type="ORF">HND93_25800</name>
</gene>
<comment type="similarity">
    <text evidence="1">Belongs to the short-chain dehydrogenases/reductases (SDR) family.</text>
</comment>
<dbReference type="SMART" id="SM00822">
    <property type="entry name" value="PKS_KR"/>
    <property type="match status" value="1"/>
</dbReference>
<dbReference type="EMBL" id="JABFDB010000024">
    <property type="protein sequence ID" value="NYZ23137.1"/>
    <property type="molecule type" value="Genomic_DNA"/>
</dbReference>
<feature type="domain" description="Ketoreductase" evidence="3">
    <location>
        <begin position="10"/>
        <end position="192"/>
    </location>
</feature>
<evidence type="ECO:0000313" key="5">
    <source>
        <dbReference type="Proteomes" id="UP000584642"/>
    </source>
</evidence>
<dbReference type="InterPro" id="IPR057326">
    <property type="entry name" value="KR_dom"/>
</dbReference>
<evidence type="ECO:0000256" key="2">
    <source>
        <dbReference type="ARBA" id="ARBA00023002"/>
    </source>
</evidence>
<dbReference type="SUPFAM" id="SSF51735">
    <property type="entry name" value="NAD(P)-binding Rossmann-fold domains"/>
    <property type="match status" value="1"/>
</dbReference>
<dbReference type="PRINTS" id="PR00081">
    <property type="entry name" value="GDHRDH"/>
</dbReference>
<organism evidence="4 5">
    <name type="scientific">Azospirillum oleiclasticum</name>
    <dbReference type="NCBI Taxonomy" id="2735135"/>
    <lineage>
        <taxon>Bacteria</taxon>
        <taxon>Pseudomonadati</taxon>
        <taxon>Pseudomonadota</taxon>
        <taxon>Alphaproteobacteria</taxon>
        <taxon>Rhodospirillales</taxon>
        <taxon>Azospirillaceae</taxon>
        <taxon>Azospirillum</taxon>
    </lineage>
</organism>
<dbReference type="RefSeq" id="WP_180284908.1">
    <property type="nucleotide sequence ID" value="NZ_JABFDB010000024.1"/>
</dbReference>
<dbReference type="InterPro" id="IPR020904">
    <property type="entry name" value="Sc_DH/Rdtase_CS"/>
</dbReference>
<dbReference type="CDD" id="cd05233">
    <property type="entry name" value="SDR_c"/>
    <property type="match status" value="1"/>
</dbReference>
<dbReference type="PANTHER" id="PTHR43639">
    <property type="entry name" value="OXIDOREDUCTASE, SHORT-CHAIN DEHYDROGENASE/REDUCTASE FAMILY (AFU_ORTHOLOGUE AFUA_5G02870)"/>
    <property type="match status" value="1"/>
</dbReference>
<dbReference type="Pfam" id="PF13561">
    <property type="entry name" value="adh_short_C2"/>
    <property type="match status" value="1"/>
</dbReference>
<sequence length="256" mass="26218">MIRIPDLSGKSVLVTGSSTGIGAAVAEAFAAQGARVAVHYNASAEAAQEVLDRIRAAGGEAESFQADVAARGAADRLVEEVAARFGGIDGLVNNAGGMVRRCPVETSDDALIDEVVDLNIRQVINASRAVVPWMRRAGGGFIINTSSVAARNGGGPGAVLYAASKGFVSTFTRGLARELVGDGIRVNAVAPGLIATAFHERHSTPAQMEAMTRGIPMARAGTGEDCVGAYLYLASDTLSGYVTGQVVEVNGGSLMP</sequence>
<keyword evidence="5" id="KW-1185">Reference proteome</keyword>
<dbReference type="Gene3D" id="3.40.50.720">
    <property type="entry name" value="NAD(P)-binding Rossmann-like Domain"/>
    <property type="match status" value="1"/>
</dbReference>
<reference evidence="4 5" key="1">
    <citation type="submission" date="2020-05" db="EMBL/GenBank/DDBJ databases">
        <title>Azospirillum oleiclasticum sp. nov, a nitrogen-fixing and heavy crude oil-emulsifying bacterium isolated from the crude oil of Yumen Oilfield.</title>
        <authorList>
            <person name="Wu D."/>
            <person name="Cai M."/>
            <person name="Zhang X."/>
        </authorList>
    </citation>
    <scope>NUCLEOTIDE SEQUENCE [LARGE SCALE GENOMIC DNA]</scope>
    <source>
        <strain evidence="4 5">ROY-1-1-2</strain>
    </source>
</reference>
<accession>A0ABX2TIZ1</accession>
<evidence type="ECO:0000259" key="3">
    <source>
        <dbReference type="SMART" id="SM00822"/>
    </source>
</evidence>
<name>A0ABX2TIZ1_9PROT</name>
<dbReference type="Proteomes" id="UP000584642">
    <property type="component" value="Unassembled WGS sequence"/>
</dbReference>
<evidence type="ECO:0000313" key="4">
    <source>
        <dbReference type="EMBL" id="NYZ23137.1"/>
    </source>
</evidence>
<dbReference type="InterPro" id="IPR002347">
    <property type="entry name" value="SDR_fam"/>
</dbReference>
<keyword evidence="2" id="KW-0560">Oxidoreductase</keyword>
<protein>
    <submittedName>
        <fullName evidence="4">SDR family oxidoreductase</fullName>
    </submittedName>
</protein>
<proteinExistence type="inferred from homology"/>
<comment type="caution">
    <text evidence="4">The sequence shown here is derived from an EMBL/GenBank/DDBJ whole genome shotgun (WGS) entry which is preliminary data.</text>
</comment>
<dbReference type="InterPro" id="IPR036291">
    <property type="entry name" value="NAD(P)-bd_dom_sf"/>
</dbReference>
<dbReference type="PRINTS" id="PR00080">
    <property type="entry name" value="SDRFAMILY"/>
</dbReference>
<evidence type="ECO:0000256" key="1">
    <source>
        <dbReference type="ARBA" id="ARBA00006484"/>
    </source>
</evidence>
<dbReference type="PROSITE" id="PS00061">
    <property type="entry name" value="ADH_SHORT"/>
    <property type="match status" value="1"/>
</dbReference>
<dbReference type="PANTHER" id="PTHR43639:SF1">
    <property type="entry name" value="SHORT-CHAIN DEHYDROGENASE_REDUCTASE FAMILY PROTEIN"/>
    <property type="match status" value="1"/>
</dbReference>